<keyword evidence="1" id="KW-0472">Membrane</keyword>
<accession>A0A0D1ECT7</accession>
<name>A0A0D1ECT7_9RHOB</name>
<dbReference type="STRING" id="935700.jaqu_35500"/>
<feature type="transmembrane region" description="Helical" evidence="1">
    <location>
        <begin position="30"/>
        <end position="55"/>
    </location>
</feature>
<dbReference type="PATRIC" id="fig|935700.4.peg.3657"/>
<proteinExistence type="predicted"/>
<sequence>MFFELVGTLLAGVAAGLLVWVLNRTLKGRLPAWLVPVSAGGAMLLATISSEYGWFARTKATLPEGVVVAQTVEEASPYRPWTYLHPFTSRFVAVDQATIRTHPRVPDQRIVDLFFYGRWAPTAKVPVLFDCAAGRRAEIGSGVQFGEDGEVTGVNWRDVPEGEPVTQAACAEA</sequence>
<keyword evidence="3" id="KW-1185">Reference proteome</keyword>
<keyword evidence="1" id="KW-0812">Transmembrane</keyword>
<evidence type="ECO:0000256" key="1">
    <source>
        <dbReference type="SAM" id="Phobius"/>
    </source>
</evidence>
<protein>
    <submittedName>
        <fullName evidence="2">Uncharacterized protein</fullName>
    </submittedName>
</protein>
<dbReference type="Proteomes" id="UP000032232">
    <property type="component" value="Unassembled WGS sequence"/>
</dbReference>
<comment type="caution">
    <text evidence="2">The sequence shown here is derived from an EMBL/GenBank/DDBJ whole genome shotgun (WGS) entry which is preliminary data.</text>
</comment>
<dbReference type="AlphaFoldDB" id="A0A0D1ECT7"/>
<dbReference type="RefSeq" id="WP_043920310.1">
    <property type="nucleotide sequence ID" value="NZ_FZPF01000002.1"/>
</dbReference>
<evidence type="ECO:0000313" key="2">
    <source>
        <dbReference type="EMBL" id="KIT14746.1"/>
    </source>
</evidence>
<dbReference type="EMBL" id="JYFE01000065">
    <property type="protein sequence ID" value="KIT14746.1"/>
    <property type="molecule type" value="Genomic_DNA"/>
</dbReference>
<dbReference type="OrthoDB" id="8601734at2"/>
<reference evidence="2 3" key="1">
    <citation type="submission" date="2015-02" db="EMBL/GenBank/DDBJ databases">
        <title>Genome Sequence of Jannaschia aquimarina DSM28248, a member of the Roseobacter clade.</title>
        <authorList>
            <person name="Voget S."/>
            <person name="Daniel R."/>
        </authorList>
    </citation>
    <scope>NUCLEOTIDE SEQUENCE [LARGE SCALE GENOMIC DNA]</scope>
    <source>
        <strain evidence="2 3">GSW-M26</strain>
    </source>
</reference>
<feature type="transmembrane region" description="Helical" evidence="1">
    <location>
        <begin position="6"/>
        <end position="23"/>
    </location>
</feature>
<evidence type="ECO:0000313" key="3">
    <source>
        <dbReference type="Proteomes" id="UP000032232"/>
    </source>
</evidence>
<gene>
    <name evidence="2" type="ORF">jaqu_35500</name>
</gene>
<keyword evidence="1" id="KW-1133">Transmembrane helix</keyword>
<organism evidence="2 3">
    <name type="scientific">Jannaschia aquimarina</name>
    <dbReference type="NCBI Taxonomy" id="935700"/>
    <lineage>
        <taxon>Bacteria</taxon>
        <taxon>Pseudomonadati</taxon>
        <taxon>Pseudomonadota</taxon>
        <taxon>Alphaproteobacteria</taxon>
        <taxon>Rhodobacterales</taxon>
        <taxon>Roseobacteraceae</taxon>
        <taxon>Jannaschia</taxon>
    </lineage>
</organism>